<protein>
    <submittedName>
        <fullName evidence="1">Uncharacterized protein</fullName>
    </submittedName>
</protein>
<evidence type="ECO:0000313" key="1">
    <source>
        <dbReference type="EMBL" id="VNP68052.1"/>
    </source>
</evidence>
<dbReference type="EMBL" id="CAATGO010000015">
    <property type="protein sequence ID" value="VNP68052.1"/>
    <property type="molecule type" value="Genomic_DNA"/>
</dbReference>
<reference evidence="1" key="1">
    <citation type="submission" date="2019-04" db="EMBL/GenBank/DDBJ databases">
        <authorList>
            <consortium name="Pathogen Informatics"/>
        </authorList>
    </citation>
    <scope>NUCLEOTIDE SEQUENCE</scope>
    <source>
        <strain evidence="1">GPSC27</strain>
    </source>
</reference>
<accession>A0A4J1WIA9</accession>
<organism evidence="1">
    <name type="scientific">Streptococcus pneumoniae</name>
    <dbReference type="NCBI Taxonomy" id="1313"/>
    <lineage>
        <taxon>Bacteria</taxon>
        <taxon>Bacillati</taxon>
        <taxon>Bacillota</taxon>
        <taxon>Bacilli</taxon>
        <taxon>Lactobacillales</taxon>
        <taxon>Streptococcaceae</taxon>
        <taxon>Streptococcus</taxon>
    </lineage>
</organism>
<sequence length="78" mass="8812">MIWAQESQARQLEASHSAKNNPRKNLLGLFCIYFTRLAKLFLKSTFSVGLKSTLSPLVVDELKMIPAICIQSNLYIDP</sequence>
<gene>
    <name evidence="1" type="ORF">SAMEA2467335_01511</name>
</gene>
<proteinExistence type="predicted"/>
<dbReference type="AlphaFoldDB" id="A0A4J1WIA9"/>
<name>A0A4J1WIA9_STREE</name>